<keyword evidence="3" id="KW-0804">Transcription</keyword>
<dbReference type="Pfam" id="PF12833">
    <property type="entry name" value="HTH_18"/>
    <property type="match status" value="1"/>
</dbReference>
<dbReference type="Proteomes" id="UP000014155">
    <property type="component" value="Unassembled WGS sequence"/>
</dbReference>
<dbReference type="EMBL" id="AORV01000015">
    <property type="protein sequence ID" value="EMS73699.1"/>
    <property type="molecule type" value="Genomic_DNA"/>
</dbReference>
<dbReference type="STRING" id="1195236.CTER_0240"/>
<dbReference type="PRINTS" id="PR00032">
    <property type="entry name" value="HTHARAC"/>
</dbReference>
<dbReference type="SMART" id="SM00342">
    <property type="entry name" value="HTH_ARAC"/>
    <property type="match status" value="1"/>
</dbReference>
<evidence type="ECO:0000256" key="2">
    <source>
        <dbReference type="ARBA" id="ARBA00023125"/>
    </source>
</evidence>
<dbReference type="Gene3D" id="1.10.10.60">
    <property type="entry name" value="Homeodomain-like"/>
    <property type="match status" value="2"/>
</dbReference>
<gene>
    <name evidence="6" type="ORF">CTER_0240</name>
</gene>
<dbReference type="SUPFAM" id="SSF46689">
    <property type="entry name" value="Homeodomain-like"/>
    <property type="match status" value="2"/>
</dbReference>
<evidence type="ECO:0000313" key="6">
    <source>
        <dbReference type="EMBL" id="EMS73699.1"/>
    </source>
</evidence>
<reference evidence="6 7" key="1">
    <citation type="journal article" date="2013" name="Genome Announc.">
        <title>Draft Genome Sequence of the Cellulolytic, Mesophilic, Anaerobic Bacterium Clostridium termitidis Strain CT1112 (DSM 5398).</title>
        <authorList>
            <person name="Lal S."/>
            <person name="Ramachandran U."/>
            <person name="Zhang X."/>
            <person name="Munir R."/>
            <person name="Sparling R."/>
            <person name="Levin D.B."/>
        </authorList>
    </citation>
    <scope>NUCLEOTIDE SEQUENCE [LARGE SCALE GENOMIC DNA]</scope>
    <source>
        <strain evidence="6 7">CT1112</strain>
    </source>
</reference>
<keyword evidence="4" id="KW-0812">Transmembrane</keyword>
<dbReference type="AlphaFoldDB" id="S0FX14"/>
<keyword evidence="2 6" id="KW-0238">DNA-binding</keyword>
<keyword evidence="4" id="KW-1133">Transmembrane helix</keyword>
<dbReference type="InterPro" id="IPR020449">
    <property type="entry name" value="Tscrpt_reg_AraC-type_HTH"/>
</dbReference>
<organism evidence="6 7">
    <name type="scientific">Ruminiclostridium cellobioparum subsp. termitidis CT1112</name>
    <dbReference type="NCBI Taxonomy" id="1195236"/>
    <lineage>
        <taxon>Bacteria</taxon>
        <taxon>Bacillati</taxon>
        <taxon>Bacillota</taxon>
        <taxon>Clostridia</taxon>
        <taxon>Eubacteriales</taxon>
        <taxon>Oscillospiraceae</taxon>
        <taxon>Ruminiclostridium</taxon>
    </lineage>
</organism>
<dbReference type="PATRIC" id="fig|1195236.3.peg.545"/>
<keyword evidence="7" id="KW-1185">Reference proteome</keyword>
<keyword evidence="4" id="KW-0472">Membrane</keyword>
<evidence type="ECO:0000256" key="1">
    <source>
        <dbReference type="ARBA" id="ARBA00023015"/>
    </source>
</evidence>
<dbReference type="PANTHER" id="PTHR43280:SF28">
    <property type="entry name" value="HTH-TYPE TRANSCRIPTIONAL ACTIVATOR RHAS"/>
    <property type="match status" value="1"/>
</dbReference>
<dbReference type="eggNOG" id="COG2169">
    <property type="taxonomic scope" value="Bacteria"/>
</dbReference>
<evidence type="ECO:0000313" key="7">
    <source>
        <dbReference type="Proteomes" id="UP000014155"/>
    </source>
</evidence>
<protein>
    <submittedName>
        <fullName evidence="6">AraC-type DNA-binding domain-containing protein</fullName>
    </submittedName>
</protein>
<sequence length="773" mass="88532">MRFTKLFQRGIFSTRKYYTKVLLSFIIMAFLIVLSTSLVFSSMYMNTIYKQLSIDSVNDMEKLTSEFDNVFKQFKDTNIYLNQVPDINAFLYSYSIDDYMTLNRADMISRQIKNLNSYIHSIMLYNKDVKYTLMSGNLNIDRDQFTSGALNSPDTKSSLNMVISSVSDDSTRNNQKEKTISILFNDSDKKNISSDSTIVMTVDRAELEKKLLGKADGTTIVTDNSGQVLFSSDPSQNNPVGQQAYFSRITASENQPGSFRINIDNNNKIVSYAKSIQTGFYIINILNTDNYTGIILKNEITVLSISIGILLVFLLAGYFISRNIYSPIKKVTAQFSGSKYVDPGDTHYAEIATISQVFNNALKQIDELEMKSDDNNLKLKEEFLRRLLRGNISEEAILSEAGLYKFDIEFSNLIMCCMRIDNHANMGWNKKLAYESAISSIFPEVLNKAFKYEVVNMYEGEFALLINFRNTSENSLNLVIEAMDTIRDITKRTLQLTLSIGISGVSNSIPECSSCYAKAVELVKHRFILGGDHTIYQRLLDDIITTNVNYPDEMNDKLLKAIRMNKKEDFVNNLRDIIEFLKGYPYSKSISMLFQVISECIKTIDQTSQQDSKKYYLGLDDINTIIGSLETLEQAMEWLINIFDNYQEMMDKINLLKNDKHYKLVEKMQTYIRENYRDCNMNVESLADIAGYTSYYFSKVFKDITGLAVIDYIRQVRINTAKELLCVDEIKISDIPCMVGFSNPSYFYSIFKKDVGLTPSAYKEYILSKNKSK</sequence>
<name>S0FX14_RUMCE</name>
<evidence type="ECO:0000256" key="3">
    <source>
        <dbReference type="ARBA" id="ARBA00023163"/>
    </source>
</evidence>
<dbReference type="GO" id="GO:0043565">
    <property type="term" value="F:sequence-specific DNA binding"/>
    <property type="evidence" value="ECO:0007669"/>
    <property type="project" value="InterPro"/>
</dbReference>
<comment type="caution">
    <text evidence="6">The sequence shown here is derived from an EMBL/GenBank/DDBJ whole genome shotgun (WGS) entry which is preliminary data.</text>
</comment>
<dbReference type="RefSeq" id="WP_004623457.1">
    <property type="nucleotide sequence ID" value="NZ_AORV01000015.1"/>
</dbReference>
<dbReference type="PANTHER" id="PTHR43280">
    <property type="entry name" value="ARAC-FAMILY TRANSCRIPTIONAL REGULATOR"/>
    <property type="match status" value="1"/>
</dbReference>
<feature type="transmembrane region" description="Helical" evidence="4">
    <location>
        <begin position="21"/>
        <end position="45"/>
    </location>
</feature>
<feature type="domain" description="HTH araC/xylS-type" evidence="5">
    <location>
        <begin position="666"/>
        <end position="765"/>
    </location>
</feature>
<evidence type="ECO:0000259" key="5">
    <source>
        <dbReference type="PROSITE" id="PS01124"/>
    </source>
</evidence>
<dbReference type="InterPro" id="IPR018060">
    <property type="entry name" value="HTH_AraC"/>
</dbReference>
<dbReference type="GO" id="GO:0003700">
    <property type="term" value="F:DNA-binding transcription factor activity"/>
    <property type="evidence" value="ECO:0007669"/>
    <property type="project" value="InterPro"/>
</dbReference>
<accession>S0FX14</accession>
<evidence type="ECO:0000256" key="4">
    <source>
        <dbReference type="SAM" id="Phobius"/>
    </source>
</evidence>
<keyword evidence="1" id="KW-0805">Transcription regulation</keyword>
<dbReference type="PROSITE" id="PS01124">
    <property type="entry name" value="HTH_ARAC_FAMILY_2"/>
    <property type="match status" value="1"/>
</dbReference>
<proteinExistence type="predicted"/>
<dbReference type="InterPro" id="IPR009057">
    <property type="entry name" value="Homeodomain-like_sf"/>
</dbReference>